<dbReference type="Gene3D" id="2.60.120.700">
    <property type="entry name" value="Peptidase G1"/>
    <property type="match status" value="1"/>
</dbReference>
<evidence type="ECO:0000313" key="3">
    <source>
        <dbReference type="Proteomes" id="UP001323798"/>
    </source>
</evidence>
<dbReference type="Pfam" id="PF01828">
    <property type="entry name" value="Peptidase_A4"/>
    <property type="match status" value="1"/>
</dbReference>
<keyword evidence="1" id="KW-0732">Signal</keyword>
<dbReference type="SUPFAM" id="SSF49899">
    <property type="entry name" value="Concanavalin A-like lectins/glucanases"/>
    <property type="match status" value="1"/>
</dbReference>
<feature type="signal peptide" evidence="1">
    <location>
        <begin position="1"/>
        <end position="30"/>
    </location>
</feature>
<gene>
    <name evidence="2" type="ORF">SM116_13170</name>
</gene>
<dbReference type="EMBL" id="CP139368">
    <property type="protein sequence ID" value="WPR88713.1"/>
    <property type="molecule type" value="Genomic_DNA"/>
</dbReference>
<evidence type="ECO:0000313" key="2">
    <source>
        <dbReference type="EMBL" id="WPR88713.1"/>
    </source>
</evidence>
<evidence type="ECO:0000256" key="1">
    <source>
        <dbReference type="SAM" id="SignalP"/>
    </source>
</evidence>
<reference evidence="2 3" key="1">
    <citation type="submission" date="2023-11" db="EMBL/GenBank/DDBJ databases">
        <title>Genome sequence of Microbacterium rhizosphaerae KACC 19337.</title>
        <authorList>
            <person name="Choi H."/>
            <person name="Kim S."/>
            <person name="Kim Y."/>
            <person name="Kwon S.-W."/>
            <person name="Heo J."/>
        </authorList>
    </citation>
    <scope>NUCLEOTIDE SEQUENCE [LARGE SCALE GENOMIC DNA]</scope>
    <source>
        <strain evidence="2 3">KACC 19337</strain>
    </source>
</reference>
<dbReference type="Proteomes" id="UP001323798">
    <property type="component" value="Chromosome"/>
</dbReference>
<proteinExistence type="predicted"/>
<feature type="chain" id="PRO_5045584781" evidence="1">
    <location>
        <begin position="31"/>
        <end position="257"/>
    </location>
</feature>
<sequence>MVWRRMVATVSSVGLVAAALLGPTASGAEAIVHKPRIPNHSATTTAAAWSSSNWSGYAITSGAPYNAITGTWTVPAAGSTKTATYSSNWIGIDGFNNSNLIQTGTESDNSHGRATYAAWWEILPASETRISSITVHPGDVMTASIVKGSGTSWTITLTDTTTGGSFSTVQNYTGPQTSAEWIEEAPQVGGKVATLAHYGQSTFDPGTVNGINPGLTTGDSGVMVQNRVQVSTPSKPDGDTDGFNVAYGSAVPAPPAS</sequence>
<dbReference type="PANTHER" id="PTHR37536">
    <property type="entry name" value="PUTATIVE (AFU_ORTHOLOGUE AFUA_3G02970)-RELATED"/>
    <property type="match status" value="1"/>
</dbReference>
<dbReference type="RefSeq" id="WP_320941432.1">
    <property type="nucleotide sequence ID" value="NZ_BAABEU010000006.1"/>
</dbReference>
<dbReference type="InterPro" id="IPR038656">
    <property type="entry name" value="Peptidase_G1_sf"/>
</dbReference>
<dbReference type="InterPro" id="IPR013320">
    <property type="entry name" value="ConA-like_dom_sf"/>
</dbReference>
<dbReference type="CDD" id="cd13426">
    <property type="entry name" value="Peptidase_G1"/>
    <property type="match status" value="1"/>
</dbReference>
<protein>
    <submittedName>
        <fullName evidence="2">G1 family glutamic endopeptidase</fullName>
    </submittedName>
</protein>
<dbReference type="InterPro" id="IPR000250">
    <property type="entry name" value="Peptidase_G1"/>
</dbReference>
<keyword evidence="3" id="KW-1185">Reference proteome</keyword>
<organism evidence="2 3">
    <name type="scientific">Microbacterium rhizosphaerae</name>
    <dbReference type="NCBI Taxonomy" id="1678237"/>
    <lineage>
        <taxon>Bacteria</taxon>
        <taxon>Bacillati</taxon>
        <taxon>Actinomycetota</taxon>
        <taxon>Actinomycetes</taxon>
        <taxon>Micrococcales</taxon>
        <taxon>Microbacteriaceae</taxon>
        <taxon>Microbacterium</taxon>
    </lineage>
</organism>
<dbReference type="PANTHER" id="PTHR37536:SF1">
    <property type="entry name" value="ASPERGILLOPEPSIN, PUTAITVE (AFU_ORTHOLOGUE AFUA_7G01200)"/>
    <property type="match status" value="1"/>
</dbReference>
<accession>A0ABZ0SLL1</accession>
<name>A0ABZ0SLL1_9MICO</name>